<protein>
    <submittedName>
        <fullName evidence="2">Uncharacterized protein</fullName>
    </submittedName>
</protein>
<dbReference type="KEGG" id="ske:Sked_13910"/>
<dbReference type="OrthoDB" id="5144581at2"/>
<feature type="compositionally biased region" description="Acidic residues" evidence="1">
    <location>
        <begin position="1"/>
        <end position="15"/>
    </location>
</feature>
<reference evidence="2 3" key="1">
    <citation type="journal article" date="2009" name="Stand. Genomic Sci.">
        <title>Complete genome sequence of Sanguibacter keddieii type strain (ST-74).</title>
        <authorList>
            <person name="Ivanova N."/>
            <person name="Sikorski J."/>
            <person name="Sims D."/>
            <person name="Brettin T."/>
            <person name="Detter J.C."/>
            <person name="Han C."/>
            <person name="Lapidus A."/>
            <person name="Copeland A."/>
            <person name="Glavina Del Rio T."/>
            <person name="Nolan M."/>
            <person name="Chen F."/>
            <person name="Lucas S."/>
            <person name="Tice H."/>
            <person name="Cheng J.F."/>
            <person name="Bruce D."/>
            <person name="Goodwin L."/>
            <person name="Pitluck S."/>
            <person name="Pati A."/>
            <person name="Mavromatis K."/>
            <person name="Chen A."/>
            <person name="Palaniappan K."/>
            <person name="D'haeseleer P."/>
            <person name="Chain P."/>
            <person name="Bristow J."/>
            <person name="Eisen J.A."/>
            <person name="Markowitz V."/>
            <person name="Hugenholtz P."/>
            <person name="Goker M."/>
            <person name="Pukall R."/>
            <person name="Klenk H.P."/>
            <person name="Kyrpides N.C."/>
        </authorList>
    </citation>
    <scope>NUCLEOTIDE SEQUENCE [LARGE SCALE GENOMIC DNA]</scope>
    <source>
        <strain evidence="3">ATCC 51767 / DSM 10542 / NCFB 3025 / ST-74</strain>
    </source>
</reference>
<proteinExistence type="predicted"/>
<keyword evidence="3" id="KW-1185">Reference proteome</keyword>
<dbReference type="HOGENOM" id="CLU_1502449_0_0_11"/>
<evidence type="ECO:0000313" key="3">
    <source>
        <dbReference type="Proteomes" id="UP000000322"/>
    </source>
</evidence>
<name>D1BF35_SANKS</name>
<sequence>MQIDDLDTFLEDADPAGDLTPDERRQVAAMAARSAPARRRRPARPVAAAAIAASLLGVGAVAAAAAGSQWSPWAQDDPLVSISYVPPSGATCELRFGNLTAVSEEFGEVIRDTVASTRLTDADVAAALEHHDVPHDFFPEDKGYDIGVSMALQLRIRAALEAHGILGQSASYESELVCS</sequence>
<dbReference type="EMBL" id="CP001819">
    <property type="protein sequence ID" value="ACZ21331.1"/>
    <property type="molecule type" value="Genomic_DNA"/>
</dbReference>
<dbReference type="AlphaFoldDB" id="D1BF35"/>
<dbReference type="RefSeq" id="WP_012866400.1">
    <property type="nucleotide sequence ID" value="NC_013521.1"/>
</dbReference>
<dbReference type="STRING" id="446469.Sked_13910"/>
<gene>
    <name evidence="2" type="ordered locus">Sked_13910</name>
</gene>
<evidence type="ECO:0000313" key="2">
    <source>
        <dbReference type="EMBL" id="ACZ21331.1"/>
    </source>
</evidence>
<organism evidence="2 3">
    <name type="scientific">Sanguibacter keddieii (strain ATCC 51767 / DSM 10542 / NCFB 3025 / ST-74)</name>
    <dbReference type="NCBI Taxonomy" id="446469"/>
    <lineage>
        <taxon>Bacteria</taxon>
        <taxon>Bacillati</taxon>
        <taxon>Actinomycetota</taxon>
        <taxon>Actinomycetes</taxon>
        <taxon>Micrococcales</taxon>
        <taxon>Sanguibacteraceae</taxon>
        <taxon>Sanguibacter</taxon>
    </lineage>
</organism>
<feature type="region of interest" description="Disordered" evidence="1">
    <location>
        <begin position="1"/>
        <end position="24"/>
    </location>
</feature>
<accession>D1BF35</accession>
<evidence type="ECO:0000256" key="1">
    <source>
        <dbReference type="SAM" id="MobiDB-lite"/>
    </source>
</evidence>
<dbReference type="Proteomes" id="UP000000322">
    <property type="component" value="Chromosome"/>
</dbReference>